<dbReference type="Pfam" id="PF13649">
    <property type="entry name" value="Methyltransf_25"/>
    <property type="match status" value="1"/>
</dbReference>
<dbReference type="KEGG" id="tee:Tel_02400"/>
<dbReference type="AlphaFoldDB" id="A0A0S2TAB6"/>
<dbReference type="Proteomes" id="UP000055136">
    <property type="component" value="Chromosome"/>
</dbReference>
<keyword evidence="3" id="KW-1185">Reference proteome</keyword>
<dbReference type="InterPro" id="IPR041698">
    <property type="entry name" value="Methyltransf_25"/>
</dbReference>
<dbReference type="STRING" id="1748243.Tel_02400"/>
<dbReference type="Gene3D" id="3.40.50.150">
    <property type="entry name" value="Vaccinia Virus protein VP39"/>
    <property type="match status" value="1"/>
</dbReference>
<organism evidence="2 3">
    <name type="scientific">Candidatus Tenderia electrophaga</name>
    <dbReference type="NCBI Taxonomy" id="1748243"/>
    <lineage>
        <taxon>Bacteria</taxon>
        <taxon>Pseudomonadati</taxon>
        <taxon>Pseudomonadota</taxon>
        <taxon>Gammaproteobacteria</taxon>
        <taxon>Candidatus Tenderiales</taxon>
        <taxon>Candidatus Tenderiaceae</taxon>
        <taxon>Candidatus Tenderia</taxon>
    </lineage>
</organism>
<dbReference type="CDD" id="cd02440">
    <property type="entry name" value="AdoMet_MTases"/>
    <property type="match status" value="1"/>
</dbReference>
<dbReference type="EMBL" id="CP013099">
    <property type="protein sequence ID" value="ALP52082.1"/>
    <property type="molecule type" value="Genomic_DNA"/>
</dbReference>
<name>A0A0S2TAB6_9GAMM</name>
<feature type="domain" description="Methyltransferase" evidence="1">
    <location>
        <begin position="48"/>
        <end position="129"/>
    </location>
</feature>
<protein>
    <recommendedName>
        <fullName evidence="1">Methyltransferase domain-containing protein</fullName>
    </recommendedName>
</protein>
<dbReference type="InterPro" id="IPR029063">
    <property type="entry name" value="SAM-dependent_MTases_sf"/>
</dbReference>
<evidence type="ECO:0000313" key="2">
    <source>
        <dbReference type="EMBL" id="ALP52082.1"/>
    </source>
</evidence>
<gene>
    <name evidence="2" type="ORF">Tel_02400</name>
</gene>
<sequence>MQRIPEPELMDEAEQAQAYAEADFDAANRLFVDRFRAAFGDGLKGRALDLGCGPADIVGRLARHYPALHFDAVDGAAAMLAWAERSLAHDGVAERVTLLRRHLPCDDLPVASYQVITSNSLLHHMRDAHGFWTMLAAYAEPGTRVMVMDLLRPASLTAANDLVAQYAADAPQVLRQDFYRSLLAAYRPQEIVLQLSRAGLAPLDVQVVSDRHWLVSGRLD</sequence>
<accession>A0A0S2TAB6</accession>
<reference evidence="2" key="1">
    <citation type="submission" date="2015-10" db="EMBL/GenBank/DDBJ databases">
        <title>Description of Candidatus Tenderia electrophaga gen. nov, sp. nov., an Uncultivated Electroautotroph from a Biocathode Enrichment.</title>
        <authorList>
            <person name="Eddie B.J."/>
            <person name="Malanoski A.P."/>
            <person name="Wang Z."/>
            <person name="Hall R.J."/>
            <person name="Oh S.D."/>
            <person name="Heiner C."/>
            <person name="Lin B."/>
            <person name="Strycharz-Glaven S.M."/>
        </authorList>
    </citation>
    <scope>NUCLEOTIDE SEQUENCE [LARGE SCALE GENOMIC DNA]</scope>
    <source>
        <strain evidence="2">NRL1</strain>
    </source>
</reference>
<proteinExistence type="predicted"/>
<evidence type="ECO:0000313" key="3">
    <source>
        <dbReference type="Proteomes" id="UP000055136"/>
    </source>
</evidence>
<dbReference type="SUPFAM" id="SSF53335">
    <property type="entry name" value="S-adenosyl-L-methionine-dependent methyltransferases"/>
    <property type="match status" value="1"/>
</dbReference>
<evidence type="ECO:0000259" key="1">
    <source>
        <dbReference type="Pfam" id="PF13649"/>
    </source>
</evidence>